<comment type="caution">
    <text evidence="1">The sequence shown here is derived from an EMBL/GenBank/DDBJ whole genome shotgun (WGS) entry which is preliminary data.</text>
</comment>
<dbReference type="EMBL" id="JACJKY010000011">
    <property type="protein sequence ID" value="MBM6921065.1"/>
    <property type="molecule type" value="Genomic_DNA"/>
</dbReference>
<sequence length="89" mass="9652">MVEVKVCVGSSCHMKGSYQVVKTFEQLISQNNLSDVVKLKASFCLGCCLNGIATTVNGEPVNNVGFSNAESVFYEKIYPLAQKEKEANA</sequence>
<evidence type="ECO:0000313" key="1">
    <source>
        <dbReference type="EMBL" id="MBM6921065.1"/>
    </source>
</evidence>
<dbReference type="InterPro" id="IPR036249">
    <property type="entry name" value="Thioredoxin-like_sf"/>
</dbReference>
<dbReference type="CDD" id="cd02980">
    <property type="entry name" value="TRX_Fd_family"/>
    <property type="match status" value="1"/>
</dbReference>
<accession>A0A938X6Y1</accession>
<dbReference type="RefSeq" id="WP_204446625.1">
    <property type="nucleotide sequence ID" value="NZ_JACJKY010000011.1"/>
</dbReference>
<protein>
    <submittedName>
        <fullName evidence="1">NAD(P)H-dependent oxidoreductase subunit E</fullName>
    </submittedName>
</protein>
<reference evidence="1" key="2">
    <citation type="journal article" date="2021" name="Sci. Rep.">
        <title>The distribution of antibiotic resistance genes in chicken gut microbiota commensals.</title>
        <authorList>
            <person name="Juricova H."/>
            <person name="Matiasovicova J."/>
            <person name="Kubasova T."/>
            <person name="Cejkova D."/>
            <person name="Rychlik I."/>
        </authorList>
    </citation>
    <scope>NUCLEOTIDE SEQUENCE</scope>
    <source>
        <strain evidence="1">An559</strain>
    </source>
</reference>
<name>A0A938X6Y1_9FIRM</name>
<gene>
    <name evidence="1" type="ORF">H6A12_07860</name>
</gene>
<dbReference type="Pfam" id="PF01257">
    <property type="entry name" value="2Fe-2S_thioredx"/>
    <property type="match status" value="1"/>
</dbReference>
<dbReference type="Proteomes" id="UP000774750">
    <property type="component" value="Unassembled WGS sequence"/>
</dbReference>
<proteinExistence type="predicted"/>
<organism evidence="1 2">
    <name type="scientific">Merdimmobilis hominis</name>
    <dbReference type="NCBI Taxonomy" id="2897707"/>
    <lineage>
        <taxon>Bacteria</taxon>
        <taxon>Bacillati</taxon>
        <taxon>Bacillota</taxon>
        <taxon>Clostridia</taxon>
        <taxon>Eubacteriales</taxon>
        <taxon>Oscillospiraceae</taxon>
        <taxon>Merdimmobilis</taxon>
    </lineage>
</organism>
<keyword evidence="2" id="KW-1185">Reference proteome</keyword>
<dbReference type="AlphaFoldDB" id="A0A938X6Y1"/>
<dbReference type="SUPFAM" id="SSF52833">
    <property type="entry name" value="Thioredoxin-like"/>
    <property type="match status" value="1"/>
</dbReference>
<evidence type="ECO:0000313" key="2">
    <source>
        <dbReference type="Proteomes" id="UP000774750"/>
    </source>
</evidence>
<reference evidence="1" key="1">
    <citation type="submission" date="2020-08" db="EMBL/GenBank/DDBJ databases">
        <authorList>
            <person name="Cejkova D."/>
            <person name="Kubasova T."/>
            <person name="Jahodarova E."/>
            <person name="Rychlik I."/>
        </authorList>
    </citation>
    <scope>NUCLEOTIDE SEQUENCE</scope>
    <source>
        <strain evidence="1">An559</strain>
    </source>
</reference>
<dbReference type="Gene3D" id="3.40.30.10">
    <property type="entry name" value="Glutaredoxin"/>
    <property type="match status" value="1"/>
</dbReference>